<evidence type="ECO:0000256" key="7">
    <source>
        <dbReference type="ARBA" id="ARBA00022840"/>
    </source>
</evidence>
<keyword evidence="11 13" id="KW-0472">Membrane</keyword>
<dbReference type="GO" id="GO:0045332">
    <property type="term" value="P:phospholipid translocation"/>
    <property type="evidence" value="ECO:0007669"/>
    <property type="project" value="TreeGrafter"/>
</dbReference>
<accession>A0A0N4UTE7</accession>
<dbReference type="PANTHER" id="PTHR24092:SF150">
    <property type="entry name" value="PHOSPHOLIPID-TRANSPORTING ATPASE"/>
    <property type="match status" value="1"/>
</dbReference>
<sequence length="538" mass="60307">MCFAYRELKKDFYDNWADKYQAALKCSEESVRNTLVTEIVETVEKNLNLVGVSLLEDKLQEKVPETIRFLIEAGIRVYILTGDVYETAVAVARSCGFFQEKTVSLHLAFKDESAVFPQIRELLQEGTKLRKTGADILLVISGAALQHAAKTPCRRKLLKLLMLCRSVICYRMSPRGKADVVEMVQDNGRNVVLAIGDGANDIPMIQAANIGVGICGNEGLQAASASDYSIGRFYFLKRLLFIHGAWNFQRTAKACNTNICFFLTELWFTHFSAFSGRAFYDSLSLALFNALFSALEPFMIGILFKPFSDKELLEQPAKYRTLQRTTFTNAEFVKVICLSLLHSAALFCCSFFFLSNSVVWSNGRTGGWLMFGSSCYAVVCCDNNIAKSCNRVLFMGSYIRLFNSYYNDSVDVVPLVCKYAPLFGDICGMSGIVFTSPSFWFACVIIPVVVLSLKVLIAYHYTIVIFANFCKMQQFAKVLLKNNASLLSQLNDDDFVVQRYLADSDEEDDDDYDGQGSAAVYESVRSDVSTKTLSRLIY</sequence>
<evidence type="ECO:0000256" key="4">
    <source>
        <dbReference type="ARBA" id="ARBA00022692"/>
    </source>
</evidence>
<dbReference type="GO" id="GO:0140326">
    <property type="term" value="F:ATPase-coupled intramembrane lipid transporter activity"/>
    <property type="evidence" value="ECO:0007669"/>
    <property type="project" value="UniProtKB-EC"/>
</dbReference>
<evidence type="ECO:0000313" key="17">
    <source>
        <dbReference type="WBParaSite" id="EVEC_0000054501-mRNA-1"/>
    </source>
</evidence>
<evidence type="ECO:0000256" key="13">
    <source>
        <dbReference type="SAM" id="Phobius"/>
    </source>
</evidence>
<evidence type="ECO:0000256" key="6">
    <source>
        <dbReference type="ARBA" id="ARBA00022741"/>
    </source>
</evidence>
<dbReference type="OrthoDB" id="377733at2759"/>
<evidence type="ECO:0000313" key="16">
    <source>
        <dbReference type="Proteomes" id="UP000274131"/>
    </source>
</evidence>
<keyword evidence="16" id="KW-1185">Reference proteome</keyword>
<evidence type="ECO:0000256" key="12">
    <source>
        <dbReference type="ARBA" id="ARBA00034036"/>
    </source>
</evidence>
<dbReference type="Pfam" id="PF16212">
    <property type="entry name" value="PhoLip_ATPase_C"/>
    <property type="match status" value="1"/>
</dbReference>
<dbReference type="InterPro" id="IPR036412">
    <property type="entry name" value="HAD-like_sf"/>
</dbReference>
<gene>
    <name evidence="15" type="ORF">EVEC_LOCUS362</name>
</gene>
<comment type="similarity">
    <text evidence="2">Belongs to the cation transport ATPase (P-type) (TC 3.A.3) family. Type IV subfamily.</text>
</comment>
<evidence type="ECO:0000256" key="2">
    <source>
        <dbReference type="ARBA" id="ARBA00008109"/>
    </source>
</evidence>
<keyword evidence="6" id="KW-0547">Nucleotide-binding</keyword>
<name>A0A0N4UTE7_ENTVE</name>
<evidence type="ECO:0000256" key="3">
    <source>
        <dbReference type="ARBA" id="ARBA00012189"/>
    </source>
</evidence>
<dbReference type="InterPro" id="IPR001757">
    <property type="entry name" value="P_typ_ATPase"/>
</dbReference>
<dbReference type="GO" id="GO:0005802">
    <property type="term" value="C:trans-Golgi network"/>
    <property type="evidence" value="ECO:0007669"/>
    <property type="project" value="TreeGrafter"/>
</dbReference>
<keyword evidence="9" id="KW-1278">Translocase</keyword>
<feature type="transmembrane region" description="Helical" evidence="13">
    <location>
        <begin position="286"/>
        <end position="304"/>
    </location>
</feature>
<dbReference type="InterPro" id="IPR023214">
    <property type="entry name" value="HAD_sf"/>
</dbReference>
<dbReference type="GO" id="GO:0005886">
    <property type="term" value="C:plasma membrane"/>
    <property type="evidence" value="ECO:0007669"/>
    <property type="project" value="TreeGrafter"/>
</dbReference>
<dbReference type="STRING" id="51028.A0A0N4UTE7"/>
<dbReference type="FunFam" id="3.40.50.1000:FF:000014">
    <property type="entry name" value="Phospholipid-transporting ATPase"/>
    <property type="match status" value="1"/>
</dbReference>
<comment type="catalytic activity">
    <reaction evidence="12">
        <text>ATP + H2O + phospholipidSide 1 = ADP + phosphate + phospholipidSide 2.</text>
        <dbReference type="EC" id="7.6.2.1"/>
    </reaction>
</comment>
<dbReference type="NCBIfam" id="TIGR01494">
    <property type="entry name" value="ATPase_P-type"/>
    <property type="match status" value="1"/>
</dbReference>
<keyword evidence="4 13" id="KW-0812">Transmembrane</keyword>
<dbReference type="Gene3D" id="3.40.50.1000">
    <property type="entry name" value="HAD superfamily/HAD-like"/>
    <property type="match status" value="1"/>
</dbReference>
<dbReference type="InterPro" id="IPR023298">
    <property type="entry name" value="ATPase_P-typ_TM_dom_sf"/>
</dbReference>
<feature type="transmembrane region" description="Helical" evidence="13">
    <location>
        <begin position="439"/>
        <end position="467"/>
    </location>
</feature>
<evidence type="ECO:0000256" key="5">
    <source>
        <dbReference type="ARBA" id="ARBA00022723"/>
    </source>
</evidence>
<evidence type="ECO:0000256" key="1">
    <source>
        <dbReference type="ARBA" id="ARBA00004141"/>
    </source>
</evidence>
<dbReference type="PRINTS" id="PR00119">
    <property type="entry name" value="CATATPASE"/>
</dbReference>
<dbReference type="SUPFAM" id="SSF81665">
    <property type="entry name" value="Calcium ATPase, transmembrane domain M"/>
    <property type="match status" value="1"/>
</dbReference>
<dbReference type="GO" id="GO:0046872">
    <property type="term" value="F:metal ion binding"/>
    <property type="evidence" value="ECO:0007669"/>
    <property type="project" value="UniProtKB-KW"/>
</dbReference>
<keyword evidence="5" id="KW-0479">Metal-binding</keyword>
<dbReference type="EMBL" id="UXUI01000404">
    <property type="protein sequence ID" value="VDD85219.1"/>
    <property type="molecule type" value="Genomic_DNA"/>
</dbReference>
<reference evidence="17" key="1">
    <citation type="submission" date="2017-02" db="UniProtKB">
        <authorList>
            <consortium name="WormBaseParasite"/>
        </authorList>
    </citation>
    <scope>IDENTIFICATION</scope>
</reference>
<feature type="domain" description="P-type ATPase C-terminal" evidence="14">
    <location>
        <begin position="223"/>
        <end position="460"/>
    </location>
</feature>
<evidence type="ECO:0000313" key="15">
    <source>
        <dbReference type="EMBL" id="VDD85219.1"/>
    </source>
</evidence>
<dbReference type="SUPFAM" id="SSF56784">
    <property type="entry name" value="HAD-like"/>
    <property type="match status" value="1"/>
</dbReference>
<keyword evidence="8" id="KW-0460">Magnesium</keyword>
<organism evidence="17">
    <name type="scientific">Enterobius vermicularis</name>
    <name type="common">Human pinworm</name>
    <dbReference type="NCBI Taxonomy" id="51028"/>
    <lineage>
        <taxon>Eukaryota</taxon>
        <taxon>Metazoa</taxon>
        <taxon>Ecdysozoa</taxon>
        <taxon>Nematoda</taxon>
        <taxon>Chromadorea</taxon>
        <taxon>Rhabditida</taxon>
        <taxon>Spirurina</taxon>
        <taxon>Oxyuridomorpha</taxon>
        <taxon>Oxyuroidea</taxon>
        <taxon>Oxyuridae</taxon>
        <taxon>Enterobius</taxon>
    </lineage>
</organism>
<proteinExistence type="inferred from homology"/>
<dbReference type="Pfam" id="PF00702">
    <property type="entry name" value="Hydrolase"/>
    <property type="match status" value="2"/>
</dbReference>
<feature type="transmembrane region" description="Helical" evidence="13">
    <location>
        <begin position="332"/>
        <end position="354"/>
    </location>
</feature>
<keyword evidence="10 13" id="KW-1133">Transmembrane helix</keyword>
<dbReference type="GO" id="GO:0016887">
    <property type="term" value="F:ATP hydrolysis activity"/>
    <property type="evidence" value="ECO:0007669"/>
    <property type="project" value="InterPro"/>
</dbReference>
<dbReference type="PANTHER" id="PTHR24092">
    <property type="entry name" value="PROBABLE PHOSPHOLIPID-TRANSPORTING ATPASE"/>
    <property type="match status" value="1"/>
</dbReference>
<dbReference type="Proteomes" id="UP000274131">
    <property type="component" value="Unassembled WGS sequence"/>
</dbReference>
<evidence type="ECO:0000256" key="8">
    <source>
        <dbReference type="ARBA" id="ARBA00022842"/>
    </source>
</evidence>
<dbReference type="GO" id="GO:0005524">
    <property type="term" value="F:ATP binding"/>
    <property type="evidence" value="ECO:0007669"/>
    <property type="project" value="UniProtKB-KW"/>
</dbReference>
<reference evidence="15 16" key="2">
    <citation type="submission" date="2018-10" db="EMBL/GenBank/DDBJ databases">
        <authorList>
            <consortium name="Pathogen Informatics"/>
        </authorList>
    </citation>
    <scope>NUCLEOTIDE SEQUENCE [LARGE SCALE GENOMIC DNA]</scope>
</reference>
<keyword evidence="7" id="KW-0067">ATP-binding</keyword>
<dbReference type="InterPro" id="IPR032630">
    <property type="entry name" value="P_typ_ATPase_c"/>
</dbReference>
<dbReference type="AlphaFoldDB" id="A0A0N4UTE7"/>
<dbReference type="EC" id="7.6.2.1" evidence="3"/>
<evidence type="ECO:0000256" key="11">
    <source>
        <dbReference type="ARBA" id="ARBA00023136"/>
    </source>
</evidence>
<evidence type="ECO:0000256" key="9">
    <source>
        <dbReference type="ARBA" id="ARBA00022967"/>
    </source>
</evidence>
<evidence type="ECO:0000256" key="10">
    <source>
        <dbReference type="ARBA" id="ARBA00022989"/>
    </source>
</evidence>
<evidence type="ECO:0000259" key="14">
    <source>
        <dbReference type="Pfam" id="PF16212"/>
    </source>
</evidence>
<protein>
    <recommendedName>
        <fullName evidence="3">P-type phospholipid transporter</fullName>
        <ecNumber evidence="3">7.6.2.1</ecNumber>
    </recommendedName>
</protein>
<comment type="subcellular location">
    <subcellularLocation>
        <location evidence="1">Membrane</location>
        <topology evidence="1">Multi-pass membrane protein</topology>
    </subcellularLocation>
</comment>
<dbReference type="WBParaSite" id="EVEC_0000054501-mRNA-1">
    <property type="protein sequence ID" value="EVEC_0000054501-mRNA-1"/>
    <property type="gene ID" value="EVEC_0000054501"/>
</dbReference>